<dbReference type="OrthoDB" id="9802991at2"/>
<evidence type="ECO:0000256" key="1">
    <source>
        <dbReference type="ARBA" id="ARBA00001947"/>
    </source>
</evidence>
<dbReference type="eggNOG" id="COG0491">
    <property type="taxonomic scope" value="Bacteria"/>
</dbReference>
<proteinExistence type="predicted"/>
<dbReference type="InterPro" id="IPR001279">
    <property type="entry name" value="Metallo-B-lactamas"/>
</dbReference>
<dbReference type="STRING" id="633147.Olsu_0737"/>
<dbReference type="GO" id="GO:0016787">
    <property type="term" value="F:hydrolase activity"/>
    <property type="evidence" value="ECO:0007669"/>
    <property type="project" value="UniProtKB-KW"/>
</dbReference>
<dbReference type="GeneID" id="78512155"/>
<evidence type="ECO:0000259" key="5">
    <source>
        <dbReference type="SMART" id="SM00849"/>
    </source>
</evidence>
<dbReference type="SMART" id="SM00849">
    <property type="entry name" value="Lactamase_B"/>
    <property type="match status" value="1"/>
</dbReference>
<dbReference type="Gene3D" id="3.60.15.10">
    <property type="entry name" value="Ribonuclease Z/Hydroxyacylglutathione hydrolase-like"/>
    <property type="match status" value="1"/>
</dbReference>
<comment type="cofactor">
    <cofactor evidence="1">
        <name>Zn(2+)</name>
        <dbReference type="ChEBI" id="CHEBI:29105"/>
    </cofactor>
</comment>
<dbReference type="AlphaFoldDB" id="E1QZN7"/>
<evidence type="ECO:0000256" key="4">
    <source>
        <dbReference type="ARBA" id="ARBA00022833"/>
    </source>
</evidence>
<keyword evidence="7" id="KW-1185">Reference proteome</keyword>
<evidence type="ECO:0000313" key="6">
    <source>
        <dbReference type="EMBL" id="ADK67851.1"/>
    </source>
</evidence>
<evidence type="ECO:0000256" key="2">
    <source>
        <dbReference type="ARBA" id="ARBA00022723"/>
    </source>
</evidence>
<dbReference type="RefSeq" id="WP_013251603.1">
    <property type="nucleotide sequence ID" value="NC_014363.1"/>
</dbReference>
<gene>
    <name evidence="6" type="ordered locus">Olsu_0737</name>
</gene>
<name>E1QZN7_OLSUV</name>
<dbReference type="GO" id="GO:0046872">
    <property type="term" value="F:metal ion binding"/>
    <property type="evidence" value="ECO:0007669"/>
    <property type="project" value="UniProtKB-KW"/>
</dbReference>
<dbReference type="CDD" id="cd06262">
    <property type="entry name" value="metallo-hydrolase-like_MBL-fold"/>
    <property type="match status" value="1"/>
</dbReference>
<dbReference type="Proteomes" id="UP000000333">
    <property type="component" value="Chromosome"/>
</dbReference>
<keyword evidence="2" id="KW-0479">Metal-binding</keyword>
<dbReference type="PANTHER" id="PTHR46233">
    <property type="entry name" value="HYDROXYACYLGLUTATHIONE HYDROLASE GLOC"/>
    <property type="match status" value="1"/>
</dbReference>
<accession>E1QZN7</accession>
<reference evidence="6 7" key="1">
    <citation type="journal article" date="2010" name="Stand. Genomic Sci.">
        <title>Complete genome sequence of Olsenella uli type strain (VPI D76D-27C).</title>
        <authorList>
            <person name="Goker M."/>
            <person name="Held B."/>
            <person name="Lucas S."/>
            <person name="Nolan M."/>
            <person name="Yasawong M."/>
            <person name="Glavina Del Rio T."/>
            <person name="Tice H."/>
            <person name="Cheng J.F."/>
            <person name="Bruce D."/>
            <person name="Detter J.C."/>
            <person name="Tapia R."/>
            <person name="Han C."/>
            <person name="Goodwin L."/>
            <person name="Pitluck S."/>
            <person name="Liolios K."/>
            <person name="Ivanova N."/>
            <person name="Mavromatis K."/>
            <person name="Mikhailova N."/>
            <person name="Pati A."/>
            <person name="Chen A."/>
            <person name="Palaniappan K."/>
            <person name="Land M."/>
            <person name="Hauser L."/>
            <person name="Chang Y.J."/>
            <person name="Jeffries C.D."/>
            <person name="Rohde M."/>
            <person name="Sikorski J."/>
            <person name="Pukall R."/>
            <person name="Woyke T."/>
            <person name="Bristow J."/>
            <person name="Eisen J.A."/>
            <person name="Markowitz V."/>
            <person name="Hugenholtz P."/>
            <person name="Kyrpides N.C."/>
            <person name="Klenk H.P."/>
            <person name="Lapidus A."/>
        </authorList>
    </citation>
    <scope>NUCLEOTIDE SEQUENCE [LARGE SCALE GENOMIC DNA]</scope>
    <source>
        <strain evidence="7">ATCC 49627 / DSM 7084 / CIP 109912 / JCM 12494 / NCIMB 702895 / VPI D76D-27C</strain>
    </source>
</reference>
<dbReference type="Pfam" id="PF00753">
    <property type="entry name" value="Lactamase_B"/>
    <property type="match status" value="1"/>
</dbReference>
<dbReference type="EMBL" id="CP002106">
    <property type="protein sequence ID" value="ADK67851.1"/>
    <property type="molecule type" value="Genomic_DNA"/>
</dbReference>
<keyword evidence="3" id="KW-0378">Hydrolase</keyword>
<dbReference type="InterPro" id="IPR051453">
    <property type="entry name" value="MBL_Glyoxalase_II"/>
</dbReference>
<keyword evidence="4" id="KW-0862">Zinc</keyword>
<dbReference type="HOGENOM" id="CLU_030571_5_0_11"/>
<protein>
    <submittedName>
        <fullName evidence="6">Beta-lactamase domain protein</fullName>
    </submittedName>
</protein>
<dbReference type="KEGG" id="ols:Olsu_0737"/>
<feature type="domain" description="Metallo-beta-lactamase" evidence="5">
    <location>
        <begin position="69"/>
        <end position="247"/>
    </location>
</feature>
<dbReference type="PATRIC" id="fig|633147.7.peg.811"/>
<dbReference type="SUPFAM" id="SSF56281">
    <property type="entry name" value="Metallo-hydrolase/oxidoreductase"/>
    <property type="match status" value="1"/>
</dbReference>
<sequence>MTCRDERDESCCRDGHGHGGCGGHAHGHGHDDCRDGHGHHREGDGCCGGCEGGRRGRDQIAMFVVGPLETDCYAYLSGGECMVVDPGNSGAKIAEHLPVGATVRYIVATHGHGDHVGGVKALREITGGSYAIHAADAELARHAGEPSEQGRSYDDNAPDPDLTLAEGDVLELGSARFKVLEAPGHTPGGIVLLGEGSARGVAFVGDTLFKGSCGRTDLGGGDERAMRRTLARLKREIPAHTNLFCGHGDPTTMEDELVTNPALQ</sequence>
<evidence type="ECO:0000256" key="3">
    <source>
        <dbReference type="ARBA" id="ARBA00022801"/>
    </source>
</evidence>
<dbReference type="PANTHER" id="PTHR46233:SF3">
    <property type="entry name" value="HYDROXYACYLGLUTATHIONE HYDROLASE GLOC"/>
    <property type="match status" value="1"/>
</dbReference>
<evidence type="ECO:0000313" key="7">
    <source>
        <dbReference type="Proteomes" id="UP000000333"/>
    </source>
</evidence>
<dbReference type="InterPro" id="IPR036866">
    <property type="entry name" value="RibonucZ/Hydroxyglut_hydro"/>
</dbReference>
<organism evidence="6 7">
    <name type="scientific">Olsenella uli (strain ATCC 49627 / DSM 7084 / CCUG 31166 / CIP 109912 / JCM 12494 / LMG 11480 / NCIMB 702895 / VPI D76D-27C)</name>
    <name type="common">Lactobacillus uli</name>
    <dbReference type="NCBI Taxonomy" id="633147"/>
    <lineage>
        <taxon>Bacteria</taxon>
        <taxon>Bacillati</taxon>
        <taxon>Actinomycetota</taxon>
        <taxon>Coriobacteriia</taxon>
        <taxon>Coriobacteriales</taxon>
        <taxon>Atopobiaceae</taxon>
        <taxon>Olsenella</taxon>
    </lineage>
</organism>